<dbReference type="GO" id="GO:0005576">
    <property type="term" value="C:extracellular region"/>
    <property type="evidence" value="ECO:0007669"/>
    <property type="project" value="InterPro"/>
</dbReference>
<accession>A0A3B4EK21</accession>
<evidence type="ECO:0000313" key="3">
    <source>
        <dbReference type="Ensembl" id="ENSPNAP00000035629.2"/>
    </source>
</evidence>
<dbReference type="GO" id="GO:0008289">
    <property type="term" value="F:lipid binding"/>
    <property type="evidence" value="ECO:0007669"/>
    <property type="project" value="InterPro"/>
</dbReference>
<evidence type="ECO:0000256" key="2">
    <source>
        <dbReference type="SAM" id="Phobius"/>
    </source>
</evidence>
<dbReference type="AlphaFoldDB" id="A0A3B4EK21"/>
<dbReference type="PANTHER" id="PTHR14096">
    <property type="entry name" value="APOLIPOPROTEIN L"/>
    <property type="match status" value="1"/>
</dbReference>
<reference evidence="3 4" key="1">
    <citation type="submission" date="2020-10" db="EMBL/GenBank/DDBJ databases">
        <title>Pygocentrus nattereri (red-bellied piranha) genome, fPygNat1, primary haplotype.</title>
        <authorList>
            <person name="Myers G."/>
            <person name="Meyer A."/>
            <person name="Karagic N."/>
            <person name="Pippel M."/>
            <person name="Winkler S."/>
            <person name="Tracey A."/>
            <person name="Wood J."/>
            <person name="Formenti G."/>
            <person name="Howe K."/>
            <person name="Fedrigo O."/>
            <person name="Jarvis E.D."/>
        </authorList>
    </citation>
    <scope>NUCLEOTIDE SEQUENCE [LARGE SCALE GENOMIC DNA]</scope>
</reference>
<feature type="transmembrane region" description="Helical" evidence="2">
    <location>
        <begin position="252"/>
        <end position="273"/>
    </location>
</feature>
<reference evidence="3" key="2">
    <citation type="submission" date="2025-08" db="UniProtKB">
        <authorList>
            <consortium name="Ensembl"/>
        </authorList>
    </citation>
    <scope>IDENTIFICATION</scope>
</reference>
<feature type="transmembrane region" description="Helical" evidence="2">
    <location>
        <begin position="131"/>
        <end position="151"/>
    </location>
</feature>
<name>A0A3B4EK21_PYGNA</name>
<dbReference type="GO" id="GO:0016020">
    <property type="term" value="C:membrane"/>
    <property type="evidence" value="ECO:0007669"/>
    <property type="project" value="TreeGrafter"/>
</dbReference>
<feature type="transmembrane region" description="Helical" evidence="2">
    <location>
        <begin position="96"/>
        <end position="119"/>
    </location>
</feature>
<protein>
    <submittedName>
        <fullName evidence="3">Apolipoprotein L</fullName>
    </submittedName>
</protein>
<keyword evidence="2" id="KW-0812">Transmembrane</keyword>
<keyword evidence="2" id="KW-1133">Transmembrane helix</keyword>
<keyword evidence="2" id="KW-0472">Membrane</keyword>
<dbReference type="GO" id="GO:0006869">
    <property type="term" value="P:lipid transport"/>
    <property type="evidence" value="ECO:0007669"/>
    <property type="project" value="InterPro"/>
</dbReference>
<evidence type="ECO:0000313" key="4">
    <source>
        <dbReference type="Proteomes" id="UP001501920"/>
    </source>
</evidence>
<dbReference type="GO" id="GO:0042157">
    <property type="term" value="P:lipoprotein metabolic process"/>
    <property type="evidence" value="ECO:0007669"/>
    <property type="project" value="InterPro"/>
</dbReference>
<dbReference type="Pfam" id="PF05461">
    <property type="entry name" value="ApoL"/>
    <property type="match status" value="1"/>
</dbReference>
<dbReference type="OMA" id="NINTYHR"/>
<dbReference type="InterPro" id="IPR008405">
    <property type="entry name" value="ApoL"/>
</dbReference>
<dbReference type="PANTHER" id="PTHR14096:SF57">
    <property type="entry name" value="APOLIPOPROTEIN L4"/>
    <property type="match status" value="1"/>
</dbReference>
<keyword evidence="4" id="KW-1185">Reference proteome</keyword>
<evidence type="ECO:0000256" key="1">
    <source>
        <dbReference type="ARBA" id="ARBA00010090"/>
    </source>
</evidence>
<sequence length="330" mass="36448">LTALCKCLGTEETLVCEVLVQLDAFALSTQQQFRIELLSFRMDESFRMSFLFHEKAQHFIDTYRECQPRMDQFLLDLEKTAVELDKMKMGSSISTVAGSSLSAIGSVLTITSLVLAPVTAGVSLVLTASGAGMWTISKVISLITGITEYAVNNHQGKKANNIFKNFMEDVQKIIDCLEQAASSKRPVPHVDEGNINLAATQMVSAGKSISKSTRDFIDAGMAMQALNSEEVATGQPDIRLLAKNPKLAMSKAVRYGSIAITAIYIGVDIAFIFKEGWSLAKGETSEASQLMRCRSALWRSEMQAWKKINEHLLKGNKTYRRNLEILERCS</sequence>
<dbReference type="GeneTree" id="ENSGT01030000234599"/>
<organism evidence="3 4">
    <name type="scientific">Pygocentrus nattereri</name>
    <name type="common">Red-bellied piranha</name>
    <dbReference type="NCBI Taxonomy" id="42514"/>
    <lineage>
        <taxon>Eukaryota</taxon>
        <taxon>Metazoa</taxon>
        <taxon>Chordata</taxon>
        <taxon>Craniata</taxon>
        <taxon>Vertebrata</taxon>
        <taxon>Euteleostomi</taxon>
        <taxon>Actinopterygii</taxon>
        <taxon>Neopterygii</taxon>
        <taxon>Teleostei</taxon>
        <taxon>Ostariophysi</taxon>
        <taxon>Characiformes</taxon>
        <taxon>Characoidei</taxon>
        <taxon>Pygocentrus</taxon>
    </lineage>
</organism>
<dbReference type="Ensembl" id="ENSPNAT00000028903.2">
    <property type="protein sequence ID" value="ENSPNAP00000035629.2"/>
    <property type="gene ID" value="ENSPNAG00000025783.2"/>
</dbReference>
<proteinExistence type="inferred from homology"/>
<reference evidence="3" key="3">
    <citation type="submission" date="2025-09" db="UniProtKB">
        <authorList>
            <consortium name="Ensembl"/>
        </authorList>
    </citation>
    <scope>IDENTIFICATION</scope>
</reference>
<dbReference type="Proteomes" id="UP001501920">
    <property type="component" value="Chromosome 14"/>
</dbReference>
<comment type="similarity">
    <text evidence="1">Belongs to the apolipoprotein L family.</text>
</comment>